<sequence>MAKQIFVNLPVKDLDNSKEFFSKLGFGFDEQFTDVNAACLIIGENINAMLITEPFFKTFTKKEISDATKSTEVLIAIDAGSRAEVDDMVSKAKNAGGSIYMEPMDHGWMYGHSFADLDGHQWEIIYMDMAAMPQA</sequence>
<accession>F3Z069</accession>
<dbReference type="InterPro" id="IPR037523">
    <property type="entry name" value="VOC_core"/>
</dbReference>
<dbReference type="PANTHER" id="PTHR36503">
    <property type="entry name" value="BLR2520 PROTEIN"/>
    <property type="match status" value="1"/>
</dbReference>
<evidence type="ECO:0000313" key="2">
    <source>
        <dbReference type="EMBL" id="EGJ49771.1"/>
    </source>
</evidence>
<name>F3Z069_DESAF</name>
<evidence type="ECO:0000313" key="3">
    <source>
        <dbReference type="Proteomes" id="UP000007844"/>
    </source>
</evidence>
<keyword evidence="2" id="KW-0223">Dioxygenase</keyword>
<dbReference type="SUPFAM" id="SSF54593">
    <property type="entry name" value="Glyoxalase/Bleomycin resistance protein/Dihydroxybiphenyl dioxygenase"/>
    <property type="match status" value="1"/>
</dbReference>
<dbReference type="Pfam" id="PF00903">
    <property type="entry name" value="Glyoxalase"/>
    <property type="match status" value="1"/>
</dbReference>
<dbReference type="GO" id="GO:0051213">
    <property type="term" value="F:dioxygenase activity"/>
    <property type="evidence" value="ECO:0007669"/>
    <property type="project" value="UniProtKB-KW"/>
</dbReference>
<dbReference type="KEGG" id="daf:Desaf_1434"/>
<dbReference type="STRING" id="690850.Desaf_1434"/>
<keyword evidence="3" id="KW-1185">Reference proteome</keyword>
<dbReference type="PANTHER" id="PTHR36503:SF2">
    <property type="entry name" value="BLR2408 PROTEIN"/>
    <property type="match status" value="1"/>
</dbReference>
<dbReference type="AlphaFoldDB" id="F3Z069"/>
<dbReference type="Gene3D" id="3.10.180.10">
    <property type="entry name" value="2,3-Dihydroxybiphenyl 1,2-Dioxygenase, domain 1"/>
    <property type="match status" value="1"/>
</dbReference>
<gene>
    <name evidence="2" type="ORF">Desaf_1434</name>
</gene>
<dbReference type="eggNOG" id="COG3607">
    <property type="taxonomic scope" value="Bacteria"/>
</dbReference>
<dbReference type="PROSITE" id="PS51819">
    <property type="entry name" value="VOC"/>
    <property type="match status" value="1"/>
</dbReference>
<proteinExistence type="predicted"/>
<dbReference type="EMBL" id="CP003221">
    <property type="protein sequence ID" value="EGJ49771.1"/>
    <property type="molecule type" value="Genomic_DNA"/>
</dbReference>
<keyword evidence="2" id="KW-0560">Oxidoreductase</keyword>
<dbReference type="RefSeq" id="WP_014259559.1">
    <property type="nucleotide sequence ID" value="NC_016629.1"/>
</dbReference>
<dbReference type="InterPro" id="IPR029068">
    <property type="entry name" value="Glyas_Bleomycin-R_OHBP_Dase"/>
</dbReference>
<protein>
    <submittedName>
        <fullName evidence="2">Glyoxalase/bleomycin resistance protein/dioxygenase</fullName>
    </submittedName>
</protein>
<feature type="domain" description="VOC" evidence="1">
    <location>
        <begin position="3"/>
        <end position="127"/>
    </location>
</feature>
<evidence type="ECO:0000259" key="1">
    <source>
        <dbReference type="PROSITE" id="PS51819"/>
    </source>
</evidence>
<reference evidence="2 3" key="1">
    <citation type="journal article" date="2011" name="J. Bacteriol.">
        <title>Genome sequence of the mercury-methylating and pleomorphic Desulfovibrio africanus Strain Walvis Bay.</title>
        <authorList>
            <person name="Brown S.D."/>
            <person name="Wall J.D."/>
            <person name="Kucken A.M."/>
            <person name="Gilmour C.C."/>
            <person name="Podar M."/>
            <person name="Brandt C.C."/>
            <person name="Teshima H."/>
            <person name="Detter J.C."/>
            <person name="Han C.S."/>
            <person name="Land M.L."/>
            <person name="Lucas S."/>
            <person name="Han J."/>
            <person name="Pennacchio L."/>
            <person name="Nolan M."/>
            <person name="Pitluck S."/>
            <person name="Woyke T."/>
            <person name="Goodwin L."/>
            <person name="Palumbo A.V."/>
            <person name="Elias D.A."/>
        </authorList>
    </citation>
    <scope>NUCLEOTIDE SEQUENCE [LARGE SCALE GENOMIC DNA]</scope>
    <source>
        <strain evidence="2 3">Walvis Bay</strain>
    </source>
</reference>
<dbReference type="Proteomes" id="UP000007844">
    <property type="component" value="Chromosome"/>
</dbReference>
<dbReference type="HOGENOM" id="CLU_046006_21_0_7"/>
<organism evidence="2 3">
    <name type="scientific">Desulfocurvibacter africanus subsp. africanus str. Walvis Bay</name>
    <dbReference type="NCBI Taxonomy" id="690850"/>
    <lineage>
        <taxon>Bacteria</taxon>
        <taxon>Pseudomonadati</taxon>
        <taxon>Thermodesulfobacteriota</taxon>
        <taxon>Desulfovibrionia</taxon>
        <taxon>Desulfovibrionales</taxon>
        <taxon>Desulfovibrionaceae</taxon>
        <taxon>Desulfocurvibacter</taxon>
    </lineage>
</organism>
<dbReference type="InterPro" id="IPR004360">
    <property type="entry name" value="Glyas_Fos-R_dOase_dom"/>
</dbReference>